<evidence type="ECO:0000256" key="1">
    <source>
        <dbReference type="SAM" id="Coils"/>
    </source>
</evidence>
<dbReference type="AlphaFoldDB" id="A0A699H8A8"/>
<accession>A0A699H8A8</accession>
<gene>
    <name evidence="2" type="ORF">Tci_339880</name>
</gene>
<organism evidence="2">
    <name type="scientific">Tanacetum cinerariifolium</name>
    <name type="common">Dalmatian daisy</name>
    <name type="synonym">Chrysanthemum cinerariifolium</name>
    <dbReference type="NCBI Taxonomy" id="118510"/>
    <lineage>
        <taxon>Eukaryota</taxon>
        <taxon>Viridiplantae</taxon>
        <taxon>Streptophyta</taxon>
        <taxon>Embryophyta</taxon>
        <taxon>Tracheophyta</taxon>
        <taxon>Spermatophyta</taxon>
        <taxon>Magnoliopsida</taxon>
        <taxon>eudicotyledons</taxon>
        <taxon>Gunneridae</taxon>
        <taxon>Pentapetalae</taxon>
        <taxon>asterids</taxon>
        <taxon>campanulids</taxon>
        <taxon>Asterales</taxon>
        <taxon>Asteraceae</taxon>
        <taxon>Asteroideae</taxon>
        <taxon>Anthemideae</taxon>
        <taxon>Anthemidinae</taxon>
        <taxon>Tanacetum</taxon>
    </lineage>
</organism>
<keyword evidence="1" id="KW-0175">Coiled coil</keyword>
<protein>
    <submittedName>
        <fullName evidence="2">Phospholipase-like protein</fullName>
    </submittedName>
</protein>
<sequence length="378" mass="44329">MGRLLVKEVDDTLMRLIENLEEWNTFPWGEHIWRHLYEQILNVVSNHRWEHLQGINKNHKYVPTYTLSSFVWAFKVLARERNGGVAEKLDFNDDLSNLSADFYDDLNHEFLELFESTICLGGSASLDLRFDEDVAWEYIVQEELRLRIKEKERVQLKEQEMMEEDNKLRLKREKMLRLEEDKRERIAPAKRSQVSGDASLYYWGKTYRMAQKKRPCYRLKEPDMTKLIKDVRPWVEDLLRRYSDTNTVHLTDGFDCFLGKPGGLLSHRVMGELHVVQLPDVLEQARVFKKKGINRQPIVLPFVMRTTFPNRGGGVFGDYGIWVDTQAKRHTLTQAYTRKACMLVTFKCPPGLCNSNLLSTRRTSQESETSRCADMVDA</sequence>
<name>A0A699H8A8_TANCI</name>
<reference evidence="2" key="1">
    <citation type="journal article" date="2019" name="Sci. Rep.">
        <title>Draft genome of Tanacetum cinerariifolium, the natural source of mosquito coil.</title>
        <authorList>
            <person name="Yamashiro T."/>
            <person name="Shiraishi A."/>
            <person name="Satake H."/>
            <person name="Nakayama K."/>
        </authorList>
    </citation>
    <scope>NUCLEOTIDE SEQUENCE</scope>
</reference>
<proteinExistence type="predicted"/>
<dbReference type="EMBL" id="BKCJ010123079">
    <property type="protein sequence ID" value="GEX67905.1"/>
    <property type="molecule type" value="Genomic_DNA"/>
</dbReference>
<feature type="coiled-coil region" evidence="1">
    <location>
        <begin position="139"/>
        <end position="181"/>
    </location>
</feature>
<evidence type="ECO:0000313" key="2">
    <source>
        <dbReference type="EMBL" id="GEX67905.1"/>
    </source>
</evidence>
<comment type="caution">
    <text evidence="2">The sequence shown here is derived from an EMBL/GenBank/DDBJ whole genome shotgun (WGS) entry which is preliminary data.</text>
</comment>